<dbReference type="Pfam" id="PF00583">
    <property type="entry name" value="Acetyltransf_1"/>
    <property type="match status" value="1"/>
</dbReference>
<evidence type="ECO:0000313" key="4">
    <source>
        <dbReference type="EMBL" id="KER04194.1"/>
    </source>
</evidence>
<dbReference type="PANTHER" id="PTHR10545:SF42">
    <property type="entry name" value="ACETYLTRANSFERASE"/>
    <property type="match status" value="1"/>
</dbReference>
<dbReference type="PATRIC" id="fig|1393735.3.peg.1163"/>
<name>A0A081RZU1_PHOTE</name>
<protein>
    <submittedName>
        <fullName evidence="4">Acetyltransferase</fullName>
    </submittedName>
</protein>
<keyword evidence="1 4" id="KW-0808">Transferase</keyword>
<dbReference type="PROSITE" id="PS51186">
    <property type="entry name" value="GNAT"/>
    <property type="match status" value="1"/>
</dbReference>
<organism evidence="4 5">
    <name type="scientific">Photorhabdus temperata subsp. temperata Meg1</name>
    <dbReference type="NCBI Taxonomy" id="1393735"/>
    <lineage>
        <taxon>Bacteria</taxon>
        <taxon>Pseudomonadati</taxon>
        <taxon>Pseudomonadota</taxon>
        <taxon>Gammaproteobacteria</taxon>
        <taxon>Enterobacterales</taxon>
        <taxon>Morganellaceae</taxon>
        <taxon>Photorhabdus</taxon>
    </lineage>
</organism>
<evidence type="ECO:0000259" key="3">
    <source>
        <dbReference type="PROSITE" id="PS51186"/>
    </source>
</evidence>
<dbReference type="Gene3D" id="3.40.630.30">
    <property type="match status" value="1"/>
</dbReference>
<accession>A0A081RZU1</accession>
<dbReference type="CDD" id="cd04301">
    <property type="entry name" value="NAT_SF"/>
    <property type="match status" value="1"/>
</dbReference>
<proteinExistence type="predicted"/>
<dbReference type="RefSeq" id="WP_051769262.1">
    <property type="nucleotide sequence ID" value="NZ_CAWLUD010000013.1"/>
</dbReference>
<sequence length="160" mass="18816">MTQLSNLKTPWKIVPVDEKNFSSLLKLVADYQRFYGVSEPDEKKNRLFFSQFIHNKEKGRQYLCLNEQDYAIGFSTIYYIFSSVNAVENALLNDLYVIPDYRGRGVGKSLILHALQWAKQQGKFFSLDWTTQKNNTTAQQLYDSLSDSRTSWYHYQIECR</sequence>
<evidence type="ECO:0000256" key="1">
    <source>
        <dbReference type="ARBA" id="ARBA00022679"/>
    </source>
</evidence>
<dbReference type="GO" id="GO:0008080">
    <property type="term" value="F:N-acetyltransferase activity"/>
    <property type="evidence" value="ECO:0007669"/>
    <property type="project" value="TreeGrafter"/>
</dbReference>
<dbReference type="Proteomes" id="UP000028002">
    <property type="component" value="Unassembled WGS sequence"/>
</dbReference>
<gene>
    <name evidence="4" type="ORF">MEG1DRAFT_01124</name>
</gene>
<comment type="caution">
    <text evidence="4">The sequence shown here is derived from an EMBL/GenBank/DDBJ whole genome shotgun (WGS) entry which is preliminary data.</text>
</comment>
<dbReference type="InterPro" id="IPR051016">
    <property type="entry name" value="Diverse_Substrate_AcTransf"/>
</dbReference>
<dbReference type="InterPro" id="IPR016181">
    <property type="entry name" value="Acyl_CoA_acyltransferase"/>
</dbReference>
<evidence type="ECO:0000313" key="5">
    <source>
        <dbReference type="Proteomes" id="UP000028002"/>
    </source>
</evidence>
<keyword evidence="2" id="KW-0012">Acyltransferase</keyword>
<feature type="domain" description="N-acetyltransferase" evidence="3">
    <location>
        <begin position="11"/>
        <end position="160"/>
    </location>
</feature>
<evidence type="ECO:0000256" key="2">
    <source>
        <dbReference type="ARBA" id="ARBA00023315"/>
    </source>
</evidence>
<dbReference type="SUPFAM" id="SSF55729">
    <property type="entry name" value="Acyl-CoA N-acyltransferases (Nat)"/>
    <property type="match status" value="1"/>
</dbReference>
<dbReference type="AlphaFoldDB" id="A0A081RZU1"/>
<dbReference type="EMBL" id="JGVH01000013">
    <property type="protein sequence ID" value="KER04194.1"/>
    <property type="molecule type" value="Genomic_DNA"/>
</dbReference>
<dbReference type="InterPro" id="IPR000182">
    <property type="entry name" value="GNAT_dom"/>
</dbReference>
<reference evidence="4 5" key="1">
    <citation type="submission" date="2014-03" db="EMBL/GenBank/DDBJ databases">
        <title>Draft Genome of Photorhabdus temperata Meg1.</title>
        <authorList>
            <person name="Hurst S.G.IV."/>
            <person name="Morris K."/>
            <person name="Thomas K."/>
            <person name="Tisa L.S."/>
        </authorList>
    </citation>
    <scope>NUCLEOTIDE SEQUENCE [LARGE SCALE GENOMIC DNA]</scope>
    <source>
        <strain evidence="4 5">Meg1</strain>
    </source>
</reference>
<dbReference type="PANTHER" id="PTHR10545">
    <property type="entry name" value="DIAMINE N-ACETYLTRANSFERASE"/>
    <property type="match status" value="1"/>
</dbReference>